<dbReference type="Proteomes" id="UP000318081">
    <property type="component" value="Chromosome"/>
</dbReference>
<organism evidence="1 2">
    <name type="scientific">Stieleria magnilauensis</name>
    <dbReference type="NCBI Taxonomy" id="2527963"/>
    <lineage>
        <taxon>Bacteria</taxon>
        <taxon>Pseudomonadati</taxon>
        <taxon>Planctomycetota</taxon>
        <taxon>Planctomycetia</taxon>
        <taxon>Pirellulales</taxon>
        <taxon>Pirellulaceae</taxon>
        <taxon>Stieleria</taxon>
    </lineage>
</organism>
<dbReference type="EMBL" id="CP036432">
    <property type="protein sequence ID" value="QDV87652.1"/>
    <property type="molecule type" value="Genomic_DNA"/>
</dbReference>
<evidence type="ECO:0000313" key="2">
    <source>
        <dbReference type="Proteomes" id="UP000318081"/>
    </source>
</evidence>
<gene>
    <name evidence="1" type="ORF">TBK1r_66830</name>
</gene>
<protein>
    <submittedName>
        <fullName evidence="1">Uncharacterized protein</fullName>
    </submittedName>
</protein>
<name>A0ABX5Y049_9BACT</name>
<keyword evidence="2" id="KW-1185">Reference proteome</keyword>
<reference evidence="1 2" key="1">
    <citation type="submission" date="2019-02" db="EMBL/GenBank/DDBJ databases">
        <title>Deep-cultivation of Planctomycetes and their phenomic and genomic characterization uncovers novel biology.</title>
        <authorList>
            <person name="Wiegand S."/>
            <person name="Jogler M."/>
            <person name="Boedeker C."/>
            <person name="Pinto D."/>
            <person name="Vollmers J."/>
            <person name="Rivas-Marin E."/>
            <person name="Kohn T."/>
            <person name="Peeters S.H."/>
            <person name="Heuer A."/>
            <person name="Rast P."/>
            <person name="Oberbeckmann S."/>
            <person name="Bunk B."/>
            <person name="Jeske O."/>
            <person name="Meyerdierks A."/>
            <person name="Storesund J.E."/>
            <person name="Kallscheuer N."/>
            <person name="Luecker S."/>
            <person name="Lage O.M."/>
            <person name="Pohl T."/>
            <person name="Merkel B.J."/>
            <person name="Hornburger P."/>
            <person name="Mueller R.-W."/>
            <person name="Bruemmer F."/>
            <person name="Labrenz M."/>
            <person name="Spormann A.M."/>
            <person name="Op den Camp H."/>
            <person name="Overmann J."/>
            <person name="Amann R."/>
            <person name="Jetten M.S.M."/>
            <person name="Mascher T."/>
            <person name="Medema M.H."/>
            <person name="Devos D.P."/>
            <person name="Kaster A.-K."/>
            <person name="Ovreas L."/>
            <person name="Rohde M."/>
            <person name="Galperin M.Y."/>
            <person name="Jogler C."/>
        </authorList>
    </citation>
    <scope>NUCLEOTIDE SEQUENCE [LARGE SCALE GENOMIC DNA]</scope>
    <source>
        <strain evidence="1 2">TBK1r</strain>
    </source>
</reference>
<sequence length="219" mass="23905">MWLTAPNRIGIAAWQIEDSVWRIEARGGRDGVALHVGDQSIQLVAPGDQTLPRLDEQFVRGDELHLSFPQSDDRQFGFRLVVRPVRWNGFAADPTHACFELLVSIQTTLLDSHPTLDLVLPAGEGARGERVAGSQCRIHHANTGDCAVAVILGPQDAGESGAMDTEQTQRVTLFGEFLEKGVIRRARPWLIVNRAGTVIDAKWISAASDALSESPLPLN</sequence>
<accession>A0ABX5Y049</accession>
<proteinExistence type="predicted"/>
<evidence type="ECO:0000313" key="1">
    <source>
        <dbReference type="EMBL" id="QDV87652.1"/>
    </source>
</evidence>